<sequence>MVRTNHQDEGLAKAGPRAMKPVDQFNRACGTPQREGTFSVSCNARRLRIRRAQQQLSGAPRLRRSPAQQCVRSDAVEGGDFYMTFSDLRAYLNARFAIEEGQTMAEYGVVLTVIAVGTVLAFTALKTGIAGAITNVVSNL</sequence>
<organism evidence="1">
    <name type="scientific">Leviviridae sp</name>
    <dbReference type="NCBI Taxonomy" id="2027243"/>
    <lineage>
        <taxon>Viruses</taxon>
        <taxon>Riboviria</taxon>
        <taxon>Orthornavirae</taxon>
        <taxon>Lenarviricota</taxon>
        <taxon>Leviviricetes</taxon>
        <taxon>Norzivirales</taxon>
        <taxon>Fiersviridae</taxon>
    </lineage>
</organism>
<name>A0A514DA22_9VIRU</name>
<proteinExistence type="predicted"/>
<gene>
    <name evidence="1" type="ORF">H2Bulk3641_000002</name>
</gene>
<accession>A0A514DA22</accession>
<reference evidence="1" key="1">
    <citation type="submission" date="2019-05" db="EMBL/GenBank/DDBJ databases">
        <title>Metatranscriptomic reconstruction reveals RNA viruses with the potential to shape carbon cycling in soil.</title>
        <authorList>
            <person name="Starr E.P."/>
            <person name="Nuccio E."/>
            <person name="Pett-Ridge J."/>
            <person name="Banfield J.F."/>
            <person name="Firestone M.K."/>
        </authorList>
    </citation>
    <scope>NUCLEOTIDE SEQUENCE</scope>
    <source>
        <strain evidence="1">H2_Bulk_36_scaffold_41</strain>
    </source>
</reference>
<dbReference type="EMBL" id="MN035539">
    <property type="protein sequence ID" value="QDH90446.1"/>
    <property type="molecule type" value="Genomic_RNA"/>
</dbReference>
<evidence type="ECO:0000313" key="1">
    <source>
        <dbReference type="EMBL" id="QDH90446.1"/>
    </source>
</evidence>
<protein>
    <recommendedName>
        <fullName evidence="2">Flp family type IVb pilin</fullName>
    </recommendedName>
</protein>
<evidence type="ECO:0008006" key="2">
    <source>
        <dbReference type="Google" id="ProtNLM"/>
    </source>
</evidence>